<dbReference type="InterPro" id="IPR009799">
    <property type="entry name" value="EthD_dom"/>
</dbReference>
<feature type="domain" description="EthD" evidence="2">
    <location>
        <begin position="2"/>
        <end position="94"/>
    </location>
</feature>
<dbReference type="Proteomes" id="UP000800039">
    <property type="component" value="Unassembled WGS sequence"/>
</dbReference>
<feature type="non-terminal residue" evidence="3">
    <location>
        <position position="1"/>
    </location>
</feature>
<dbReference type="SUPFAM" id="SSF54909">
    <property type="entry name" value="Dimeric alpha+beta barrel"/>
    <property type="match status" value="1"/>
</dbReference>
<dbReference type="GO" id="GO:0016491">
    <property type="term" value="F:oxidoreductase activity"/>
    <property type="evidence" value="ECO:0007669"/>
    <property type="project" value="InterPro"/>
</dbReference>
<evidence type="ECO:0000313" key="3">
    <source>
        <dbReference type="EMBL" id="KAF1841557.1"/>
    </source>
</evidence>
<dbReference type="AlphaFoldDB" id="A0A9P4G9W6"/>
<reference evidence="3" key="1">
    <citation type="submission" date="2020-01" db="EMBL/GenBank/DDBJ databases">
        <authorList>
            <consortium name="DOE Joint Genome Institute"/>
            <person name="Haridas S."/>
            <person name="Albert R."/>
            <person name="Binder M."/>
            <person name="Bloem J."/>
            <person name="Labutti K."/>
            <person name="Salamov A."/>
            <person name="Andreopoulos B."/>
            <person name="Baker S.E."/>
            <person name="Barry K."/>
            <person name="Bills G."/>
            <person name="Bluhm B.H."/>
            <person name="Cannon C."/>
            <person name="Castanera R."/>
            <person name="Culley D.E."/>
            <person name="Daum C."/>
            <person name="Ezra D."/>
            <person name="Gonzalez J.B."/>
            <person name="Henrissat B."/>
            <person name="Kuo A."/>
            <person name="Liang C."/>
            <person name="Lipzen A."/>
            <person name="Lutzoni F."/>
            <person name="Magnuson J."/>
            <person name="Mondo S."/>
            <person name="Nolan M."/>
            <person name="Ohm R."/>
            <person name="Pangilinan J."/>
            <person name="Park H.-J."/>
            <person name="Ramirez L."/>
            <person name="Alfaro M."/>
            <person name="Sun H."/>
            <person name="Tritt A."/>
            <person name="Yoshinaga Y."/>
            <person name="Zwiers L.-H."/>
            <person name="Turgeon B.G."/>
            <person name="Goodwin S.B."/>
            <person name="Spatafora J.W."/>
            <person name="Crous P.W."/>
            <person name="Grigoriev I.V."/>
        </authorList>
    </citation>
    <scope>NUCLEOTIDE SEQUENCE</scope>
    <source>
        <strain evidence="3">CBS 394.84</strain>
    </source>
</reference>
<sequence>QKAGITEEFFHRHWKTVHADLTLDQLDFALRFHQDKQNWANAQRLLTAVGGAMQLALYDGIAEFHTKDYETFEKFVLSVFADPLLVGDQKKFVSSDSPLHIMAGYENLIFGSGISISNGYDSVVPGDRRFKYPRCW</sequence>
<organism evidence="3 4">
    <name type="scientific">Cucurbitaria berberidis CBS 394.84</name>
    <dbReference type="NCBI Taxonomy" id="1168544"/>
    <lineage>
        <taxon>Eukaryota</taxon>
        <taxon>Fungi</taxon>
        <taxon>Dikarya</taxon>
        <taxon>Ascomycota</taxon>
        <taxon>Pezizomycotina</taxon>
        <taxon>Dothideomycetes</taxon>
        <taxon>Pleosporomycetidae</taxon>
        <taxon>Pleosporales</taxon>
        <taxon>Pleosporineae</taxon>
        <taxon>Cucurbitariaceae</taxon>
        <taxon>Cucurbitaria</taxon>
    </lineage>
</organism>
<name>A0A9P4G9W6_9PLEO</name>
<dbReference type="OrthoDB" id="3454835at2759"/>
<dbReference type="EMBL" id="ML976618">
    <property type="protein sequence ID" value="KAF1841557.1"/>
    <property type="molecule type" value="Genomic_DNA"/>
</dbReference>
<proteinExistence type="inferred from homology"/>
<dbReference type="Pfam" id="PF07110">
    <property type="entry name" value="EthD"/>
    <property type="match status" value="1"/>
</dbReference>
<keyword evidence="4" id="KW-1185">Reference proteome</keyword>
<comment type="caution">
    <text evidence="3">The sequence shown here is derived from an EMBL/GenBank/DDBJ whole genome shotgun (WGS) entry which is preliminary data.</text>
</comment>
<dbReference type="GeneID" id="63846529"/>
<dbReference type="RefSeq" id="XP_040784120.1">
    <property type="nucleotide sequence ID" value="XM_040929277.1"/>
</dbReference>
<accession>A0A9P4G9W6</accession>
<evidence type="ECO:0000256" key="1">
    <source>
        <dbReference type="ARBA" id="ARBA00005986"/>
    </source>
</evidence>
<comment type="similarity">
    <text evidence="1">Belongs to the tpcK family.</text>
</comment>
<gene>
    <name evidence="3" type="ORF">K460DRAFT_291381</name>
</gene>
<dbReference type="InterPro" id="IPR011008">
    <property type="entry name" value="Dimeric_a/b-barrel"/>
</dbReference>
<evidence type="ECO:0000259" key="2">
    <source>
        <dbReference type="Pfam" id="PF07110"/>
    </source>
</evidence>
<dbReference type="Gene3D" id="3.30.70.100">
    <property type="match status" value="1"/>
</dbReference>
<evidence type="ECO:0000313" key="4">
    <source>
        <dbReference type="Proteomes" id="UP000800039"/>
    </source>
</evidence>
<protein>
    <recommendedName>
        <fullName evidence="2">EthD domain-containing protein</fullName>
    </recommendedName>
</protein>